<dbReference type="Gene3D" id="6.10.250.690">
    <property type="match status" value="1"/>
</dbReference>
<evidence type="ECO:0000313" key="13">
    <source>
        <dbReference type="Proteomes" id="UP000017842"/>
    </source>
</evidence>
<dbReference type="Gene3D" id="3.40.50.2300">
    <property type="match status" value="1"/>
</dbReference>
<dbReference type="InterPro" id="IPR036388">
    <property type="entry name" value="WH-like_DNA-bd_sf"/>
</dbReference>
<keyword evidence="5" id="KW-0805">Transcription regulation</keyword>
<evidence type="ECO:0000256" key="6">
    <source>
        <dbReference type="ARBA" id="ARBA00023125"/>
    </source>
</evidence>
<dbReference type="STRING" id="1116472.MGMO_134c00020"/>
<dbReference type="FunFam" id="3.40.50.2300:FF:000002">
    <property type="entry name" value="DNA-binding response regulator PhoP"/>
    <property type="match status" value="1"/>
</dbReference>
<dbReference type="InterPro" id="IPR001789">
    <property type="entry name" value="Sig_transdc_resp-reg_receiver"/>
</dbReference>
<dbReference type="PANTHER" id="PTHR48111:SF35">
    <property type="entry name" value="TRANSCRIPTIONAL REGULATORY PROTEIN QSEB"/>
    <property type="match status" value="1"/>
</dbReference>
<name>V5BT93_9GAMM</name>
<evidence type="ECO:0000259" key="11">
    <source>
        <dbReference type="PROSITE" id="PS51755"/>
    </source>
</evidence>
<dbReference type="SMART" id="SM00862">
    <property type="entry name" value="Trans_reg_C"/>
    <property type="match status" value="1"/>
</dbReference>
<protein>
    <submittedName>
        <fullName evidence="12">Transcriptional regulatory protein QseB</fullName>
    </submittedName>
</protein>
<dbReference type="InterPro" id="IPR001867">
    <property type="entry name" value="OmpR/PhoB-type_DNA-bd"/>
</dbReference>
<evidence type="ECO:0000256" key="9">
    <source>
        <dbReference type="PROSITE-ProRule" id="PRU01091"/>
    </source>
</evidence>
<dbReference type="SUPFAM" id="SSF52172">
    <property type="entry name" value="CheY-like"/>
    <property type="match status" value="1"/>
</dbReference>
<comment type="subcellular location">
    <subcellularLocation>
        <location evidence="1">Cytoplasm</location>
    </subcellularLocation>
</comment>
<feature type="domain" description="Response regulatory" evidence="10">
    <location>
        <begin position="2"/>
        <end position="116"/>
    </location>
</feature>
<dbReference type="Pfam" id="PF00072">
    <property type="entry name" value="Response_reg"/>
    <property type="match status" value="1"/>
</dbReference>
<keyword evidence="13" id="KW-1185">Reference proteome</keyword>
<dbReference type="SMART" id="SM00448">
    <property type="entry name" value="REC"/>
    <property type="match status" value="1"/>
</dbReference>
<dbReference type="InterPro" id="IPR039420">
    <property type="entry name" value="WalR-like"/>
</dbReference>
<dbReference type="PROSITE" id="PS51755">
    <property type="entry name" value="OMPR_PHOB"/>
    <property type="match status" value="1"/>
</dbReference>
<dbReference type="Pfam" id="PF00486">
    <property type="entry name" value="Trans_reg_C"/>
    <property type="match status" value="1"/>
</dbReference>
<dbReference type="Gene3D" id="1.10.10.10">
    <property type="entry name" value="Winged helix-like DNA-binding domain superfamily/Winged helix DNA-binding domain"/>
    <property type="match status" value="1"/>
</dbReference>
<evidence type="ECO:0000256" key="4">
    <source>
        <dbReference type="ARBA" id="ARBA00023012"/>
    </source>
</evidence>
<dbReference type="FunFam" id="1.10.10.10:FF:000005">
    <property type="entry name" value="Two-component system response regulator"/>
    <property type="match status" value="1"/>
</dbReference>
<dbReference type="GO" id="GO:0000976">
    <property type="term" value="F:transcription cis-regulatory region binding"/>
    <property type="evidence" value="ECO:0007669"/>
    <property type="project" value="TreeGrafter"/>
</dbReference>
<dbReference type="InterPro" id="IPR011006">
    <property type="entry name" value="CheY-like_superfamily"/>
</dbReference>
<accession>V5BT93</accession>
<dbReference type="CDD" id="cd17624">
    <property type="entry name" value="REC_OmpR_PmrA-like"/>
    <property type="match status" value="1"/>
</dbReference>
<keyword evidence="6 9" id="KW-0238">DNA-binding</keyword>
<dbReference type="CDD" id="cd00383">
    <property type="entry name" value="trans_reg_C"/>
    <property type="match status" value="1"/>
</dbReference>
<dbReference type="PROSITE" id="PS50110">
    <property type="entry name" value="RESPONSE_REGULATORY"/>
    <property type="match status" value="1"/>
</dbReference>
<dbReference type="AlphaFoldDB" id="V5BT93"/>
<dbReference type="EMBL" id="AYLO01000124">
    <property type="protein sequence ID" value="ESS69427.1"/>
    <property type="molecule type" value="Genomic_DNA"/>
</dbReference>
<keyword evidence="7" id="KW-0804">Transcription</keyword>
<feature type="DNA-binding region" description="OmpR/PhoB-type" evidence="9">
    <location>
        <begin position="124"/>
        <end position="218"/>
    </location>
</feature>
<evidence type="ECO:0000256" key="8">
    <source>
        <dbReference type="PROSITE-ProRule" id="PRU00169"/>
    </source>
</evidence>
<dbReference type="GO" id="GO:0005829">
    <property type="term" value="C:cytosol"/>
    <property type="evidence" value="ECO:0007669"/>
    <property type="project" value="TreeGrafter"/>
</dbReference>
<proteinExistence type="predicted"/>
<organism evidence="12 13">
    <name type="scientific">Methyloglobulus morosus KoM1</name>
    <dbReference type="NCBI Taxonomy" id="1116472"/>
    <lineage>
        <taxon>Bacteria</taxon>
        <taxon>Pseudomonadati</taxon>
        <taxon>Pseudomonadota</taxon>
        <taxon>Gammaproteobacteria</taxon>
        <taxon>Methylococcales</taxon>
        <taxon>Methylococcaceae</taxon>
        <taxon>Methyloglobulus</taxon>
    </lineage>
</organism>
<keyword evidence="3 8" id="KW-0597">Phosphoprotein</keyword>
<gene>
    <name evidence="12" type="primary">qseB</name>
    <name evidence="12" type="ORF">MGMO_134c00020</name>
</gene>
<comment type="caution">
    <text evidence="12">The sequence shown here is derived from an EMBL/GenBank/DDBJ whole genome shotgun (WGS) entry which is preliminary data.</text>
</comment>
<dbReference type="OrthoDB" id="9802426at2"/>
<dbReference type="GO" id="GO:0000156">
    <property type="term" value="F:phosphorelay response regulator activity"/>
    <property type="evidence" value="ECO:0007669"/>
    <property type="project" value="TreeGrafter"/>
</dbReference>
<feature type="domain" description="OmpR/PhoB-type" evidence="11">
    <location>
        <begin position="124"/>
        <end position="218"/>
    </location>
</feature>
<evidence type="ECO:0000313" key="12">
    <source>
        <dbReference type="EMBL" id="ESS69427.1"/>
    </source>
</evidence>
<dbReference type="eggNOG" id="COG0745">
    <property type="taxonomic scope" value="Bacteria"/>
</dbReference>
<feature type="modified residue" description="4-aspartylphosphate" evidence="8">
    <location>
        <position position="51"/>
    </location>
</feature>
<dbReference type="PATRIC" id="fig|1116472.3.peg.3390"/>
<dbReference type="PANTHER" id="PTHR48111">
    <property type="entry name" value="REGULATOR OF RPOS"/>
    <property type="match status" value="1"/>
</dbReference>
<dbReference type="Proteomes" id="UP000017842">
    <property type="component" value="Unassembled WGS sequence"/>
</dbReference>
<dbReference type="GO" id="GO:0032993">
    <property type="term" value="C:protein-DNA complex"/>
    <property type="evidence" value="ECO:0007669"/>
    <property type="project" value="TreeGrafter"/>
</dbReference>
<evidence type="ECO:0000256" key="1">
    <source>
        <dbReference type="ARBA" id="ARBA00004496"/>
    </source>
</evidence>
<keyword evidence="2" id="KW-0963">Cytoplasm</keyword>
<evidence type="ECO:0000256" key="5">
    <source>
        <dbReference type="ARBA" id="ARBA00023015"/>
    </source>
</evidence>
<sequence>MRLLLVEDDEILGDGLSAGLKMEGYAVDWLTNGKLADEALKMSCYELVVLDLNLPDMDGLSILRALRARKDETPVLVLTAKDTVPDRVEGLDSGADDFVIKPFELDEVCARLRALARRNEGRGTPTIEYKGLILDPASHQVTFNGEKVELSQKEFEILSFLMGNIGRVVSRARLEESLYSWNSDIESNTVEVHIHYLRKKLDSGIIRTVRGVGYIIDSESDTDSEVEAETETDDGE</sequence>
<dbReference type="InterPro" id="IPR016032">
    <property type="entry name" value="Sig_transdc_resp-reg_C-effctor"/>
</dbReference>
<evidence type="ECO:0000256" key="3">
    <source>
        <dbReference type="ARBA" id="ARBA00022553"/>
    </source>
</evidence>
<evidence type="ECO:0000256" key="7">
    <source>
        <dbReference type="ARBA" id="ARBA00023163"/>
    </source>
</evidence>
<dbReference type="GO" id="GO:0006355">
    <property type="term" value="P:regulation of DNA-templated transcription"/>
    <property type="evidence" value="ECO:0007669"/>
    <property type="project" value="InterPro"/>
</dbReference>
<evidence type="ECO:0000256" key="2">
    <source>
        <dbReference type="ARBA" id="ARBA00022490"/>
    </source>
</evidence>
<keyword evidence="4" id="KW-0902">Two-component regulatory system</keyword>
<dbReference type="RefSeq" id="WP_023496024.1">
    <property type="nucleotide sequence ID" value="NZ_AYLO01000124.1"/>
</dbReference>
<evidence type="ECO:0000259" key="10">
    <source>
        <dbReference type="PROSITE" id="PS50110"/>
    </source>
</evidence>
<reference evidence="12 13" key="1">
    <citation type="journal article" date="2013" name="Genome Announc.">
        <title>Draft Genome Sequence of the Methanotrophic Gammaproteobacterium Methyloglobulus morosus DSM 22980 Strain KoM1.</title>
        <authorList>
            <person name="Poehlein A."/>
            <person name="Deutzmann J.S."/>
            <person name="Daniel R."/>
            <person name="Simeonova D.D."/>
        </authorList>
    </citation>
    <scope>NUCLEOTIDE SEQUENCE [LARGE SCALE GENOMIC DNA]</scope>
    <source>
        <strain evidence="12 13">KoM1</strain>
    </source>
</reference>
<dbReference type="SUPFAM" id="SSF46894">
    <property type="entry name" value="C-terminal effector domain of the bipartite response regulators"/>
    <property type="match status" value="1"/>
</dbReference>